<dbReference type="FunCoup" id="A0A7M7T5L2">
    <property type="interactions" value="1149"/>
</dbReference>
<dbReference type="EnsemblMetazoa" id="XM_030999672">
    <property type="protein sequence ID" value="XP_030855532"/>
    <property type="gene ID" value="LOC100889092"/>
</dbReference>
<feature type="compositionally biased region" description="Basic and acidic residues" evidence="7">
    <location>
        <begin position="978"/>
        <end position="987"/>
    </location>
</feature>
<reference evidence="12" key="1">
    <citation type="submission" date="2015-02" db="EMBL/GenBank/DDBJ databases">
        <title>Genome sequencing for Strongylocentrotus purpuratus.</title>
        <authorList>
            <person name="Murali S."/>
            <person name="Liu Y."/>
            <person name="Vee V."/>
            <person name="English A."/>
            <person name="Wang M."/>
            <person name="Skinner E."/>
            <person name="Han Y."/>
            <person name="Muzny D.M."/>
            <person name="Worley K.C."/>
            <person name="Gibbs R.A."/>
        </authorList>
    </citation>
    <scope>NUCLEOTIDE SEQUENCE</scope>
</reference>
<dbReference type="PANTHER" id="PTHR13322:SF2">
    <property type="entry name" value="INTEGRATOR COMPLEX SUBUNIT 7"/>
    <property type="match status" value="1"/>
</dbReference>
<keyword evidence="6" id="KW-0539">Nucleus</keyword>
<evidence type="ECO:0000256" key="2">
    <source>
        <dbReference type="ARBA" id="ARBA00004496"/>
    </source>
</evidence>
<dbReference type="Pfam" id="PF24436">
    <property type="entry name" value="INTS7_N"/>
    <property type="match status" value="1"/>
</dbReference>
<evidence type="ECO:0000256" key="5">
    <source>
        <dbReference type="ARBA" id="ARBA00022490"/>
    </source>
</evidence>
<dbReference type="Pfam" id="PF22965">
    <property type="entry name" value="INTS7_C"/>
    <property type="match status" value="1"/>
</dbReference>
<evidence type="ECO:0000313" key="11">
    <source>
        <dbReference type="EnsemblMetazoa" id="XP_030855532"/>
    </source>
</evidence>
<accession>A0A7M7T5L2</accession>
<dbReference type="RefSeq" id="XP_030855532.1">
    <property type="nucleotide sequence ID" value="XM_030999672.1"/>
</dbReference>
<feature type="domain" description="Integrator complex subunit 7 helical bundle" evidence="10">
    <location>
        <begin position="538"/>
        <end position="718"/>
    </location>
</feature>
<sequence>MSSATSRLSSFGTDVGYGEQEHDANSALLELDKGLHSSKVGEQCEAIVRFPRLFEKYPFPILINSAFLKLADVFRDGNNFLRQCVLRVSQQSVKHLDKILNVDEFVRRIFFVIHSNDPVARAITLRVLGSIAPIIAERKRVHHSIHAGLDSHDLIELEAAIFAASCFAAESKTFASGISNKLVQLIEGLATPIDVKMKLIPIFCHMHYDSELSGRVRHMCLRLLDSYPAESFLTVTLDTLTDLAAASHMHIPDQVDLLLGYLESDIRRSIKSICIAKLLTLAHKAPHAWSQANVDTLCLFCNADQEKRLIVGCLDILRILSSSPAFLTSDTDGSVRELCRSLLAHWEVCVTSRALQVLIRLMCRQGGLTEEKMKDGIEDVSVAMETVATQCLMEDGRSKSAVKSLKITLESIHSLCKACPSQTCNFMEMLAADLSLAPDAESSILMCHCLASLSEIKPKLLVQSRDILQDQFSLVLQKEESGTDRDQGGFLVALAVLVLIEEKTSKQTFIEDKAVFLAECRPWVAYRIARQATRVGCHKTASKIFKNLTTQVASEHFYYWLGSLEVLSQAEAYLMELKTEIDPSNAAKLSRALQEYESGLAALRAGATPNHPLKFQTEFTRLRADWLHACLVLMTNLASIRTCPPPAIAPAVAMTTGQDLLRCGHMATQMQKSSQRLQSLADSYADLYLSSFDADLVTLGSIKILQRHCLLLVYLIDALILNSSSYSGKHMIQQDLLGSSNADDHGNDLMAESSRVTNQILADLQTVLEETEGNPVSHQHTECIQRACLALLKMSFGFPRYFYQALQSTSIKLNLSPSPRASGEPVSIATNTHLALKVEGVIQHGSQPGLFRKVDQIVINVNTTSSSNNKTEEKQQETGPKEIECRITPHNDYFSRQVLLSFPSAGLHSINVETSIADEDGQLWRTGPKTSLAVKAYVDGMIQPPQQQQQPAQQAGHSRNIIAGRSTRLPSTSAGGSKMKEFSEDLL</sequence>
<evidence type="ECO:0000259" key="9">
    <source>
        <dbReference type="Pfam" id="PF24436"/>
    </source>
</evidence>
<feature type="domain" description="Integrator complex subunit 7 N-terminal" evidence="9">
    <location>
        <begin position="28"/>
        <end position="536"/>
    </location>
</feature>
<dbReference type="OMA" id="GITWCTG"/>
<evidence type="ECO:0000259" key="10">
    <source>
        <dbReference type="Pfam" id="PF24437"/>
    </source>
</evidence>
<evidence type="ECO:0000256" key="4">
    <source>
        <dbReference type="ARBA" id="ARBA00015336"/>
    </source>
</evidence>
<dbReference type="InterPro" id="IPR056516">
    <property type="entry name" value="INTS7_N"/>
</dbReference>
<evidence type="ECO:0000256" key="1">
    <source>
        <dbReference type="ARBA" id="ARBA00004123"/>
    </source>
</evidence>
<dbReference type="Proteomes" id="UP000007110">
    <property type="component" value="Unassembled WGS sequence"/>
</dbReference>
<proteinExistence type="inferred from homology"/>
<dbReference type="SUPFAM" id="SSF48371">
    <property type="entry name" value="ARM repeat"/>
    <property type="match status" value="1"/>
</dbReference>
<reference evidence="11" key="2">
    <citation type="submission" date="2021-01" db="UniProtKB">
        <authorList>
            <consortium name="EnsemblMetazoa"/>
        </authorList>
    </citation>
    <scope>IDENTIFICATION</scope>
</reference>
<evidence type="ECO:0000313" key="12">
    <source>
        <dbReference type="Proteomes" id="UP000007110"/>
    </source>
</evidence>
<evidence type="ECO:0000256" key="7">
    <source>
        <dbReference type="SAM" id="MobiDB-lite"/>
    </source>
</evidence>
<organism evidence="11 12">
    <name type="scientific">Strongylocentrotus purpuratus</name>
    <name type="common">Purple sea urchin</name>
    <dbReference type="NCBI Taxonomy" id="7668"/>
    <lineage>
        <taxon>Eukaryota</taxon>
        <taxon>Metazoa</taxon>
        <taxon>Echinodermata</taxon>
        <taxon>Eleutherozoa</taxon>
        <taxon>Echinozoa</taxon>
        <taxon>Echinoidea</taxon>
        <taxon>Euechinoidea</taxon>
        <taxon>Echinacea</taxon>
        <taxon>Camarodonta</taxon>
        <taxon>Echinidea</taxon>
        <taxon>Strongylocentrotidae</taxon>
        <taxon>Strongylocentrotus</taxon>
    </lineage>
</organism>
<dbReference type="InterPro" id="IPR056517">
    <property type="entry name" value="INTS7_HB"/>
</dbReference>
<evidence type="ECO:0000256" key="3">
    <source>
        <dbReference type="ARBA" id="ARBA00008565"/>
    </source>
</evidence>
<name>A0A7M7T5L2_STRPU</name>
<dbReference type="GO" id="GO:0005737">
    <property type="term" value="C:cytoplasm"/>
    <property type="evidence" value="ECO:0007669"/>
    <property type="project" value="UniProtKB-SubCell"/>
</dbReference>
<dbReference type="OrthoDB" id="1921953at2759"/>
<dbReference type="InParanoid" id="A0A7M7T5L2"/>
<feature type="region of interest" description="Disordered" evidence="7">
    <location>
        <begin position="945"/>
        <end position="987"/>
    </location>
</feature>
<evidence type="ECO:0000256" key="6">
    <source>
        <dbReference type="ARBA" id="ARBA00023242"/>
    </source>
</evidence>
<feature type="domain" description="Integrator complex subunit 7 C-terminal" evidence="8">
    <location>
        <begin position="812"/>
        <end position="924"/>
    </location>
</feature>
<comment type="similarity">
    <text evidence="3">Belongs to the Integrator subunit 7 family.</text>
</comment>
<dbReference type="CTD" id="25896"/>
<dbReference type="Pfam" id="PF24437">
    <property type="entry name" value="INTS7_HB"/>
    <property type="match status" value="1"/>
</dbReference>
<dbReference type="AlphaFoldDB" id="A0A7M7T5L2"/>
<dbReference type="GeneID" id="100889092"/>
<dbReference type="InterPro" id="IPR033060">
    <property type="entry name" value="INTS7"/>
</dbReference>
<dbReference type="GO" id="GO:0032039">
    <property type="term" value="C:integrator complex"/>
    <property type="evidence" value="ECO:0000318"/>
    <property type="project" value="GO_Central"/>
</dbReference>
<dbReference type="GO" id="GO:0034472">
    <property type="term" value="P:snRNA 3'-end processing"/>
    <property type="evidence" value="ECO:0000318"/>
    <property type="project" value="GO_Central"/>
</dbReference>
<dbReference type="InterPro" id="IPR054519">
    <property type="entry name" value="INTS7_C"/>
</dbReference>
<dbReference type="PANTHER" id="PTHR13322">
    <property type="entry name" value="C1ORF73 PROTEIN"/>
    <property type="match status" value="1"/>
</dbReference>
<evidence type="ECO:0000259" key="8">
    <source>
        <dbReference type="Pfam" id="PF22965"/>
    </source>
</evidence>
<keyword evidence="5" id="KW-0963">Cytoplasm</keyword>
<protein>
    <recommendedName>
        <fullName evidence="4">Integrator complex subunit 7</fullName>
    </recommendedName>
</protein>
<dbReference type="KEGG" id="spu:100889092"/>
<comment type="subcellular location">
    <subcellularLocation>
        <location evidence="2">Cytoplasm</location>
    </subcellularLocation>
    <subcellularLocation>
        <location evidence="1">Nucleus</location>
    </subcellularLocation>
</comment>
<keyword evidence="12" id="KW-1185">Reference proteome</keyword>
<feature type="compositionally biased region" description="Low complexity" evidence="7">
    <location>
        <begin position="945"/>
        <end position="955"/>
    </location>
</feature>
<dbReference type="InterPro" id="IPR016024">
    <property type="entry name" value="ARM-type_fold"/>
</dbReference>